<dbReference type="InParanoid" id="Q01SY8"/>
<dbReference type="HOGENOM" id="CLU_2720217_0_0_0"/>
<keyword evidence="1" id="KW-0472">Membrane</keyword>
<name>Q01SY8_SOLUE</name>
<evidence type="ECO:0000313" key="2">
    <source>
        <dbReference type="EMBL" id="ABJ87232.1"/>
    </source>
</evidence>
<proteinExistence type="predicted"/>
<feature type="transmembrane region" description="Helical" evidence="1">
    <location>
        <begin position="6"/>
        <end position="26"/>
    </location>
</feature>
<dbReference type="EMBL" id="CP000473">
    <property type="protein sequence ID" value="ABJ87232.1"/>
    <property type="molecule type" value="Genomic_DNA"/>
</dbReference>
<keyword evidence="1" id="KW-1133">Transmembrane helix</keyword>
<evidence type="ECO:0000256" key="1">
    <source>
        <dbReference type="SAM" id="Phobius"/>
    </source>
</evidence>
<protein>
    <submittedName>
        <fullName evidence="2">Uncharacterized protein</fullName>
    </submittedName>
</protein>
<reference evidence="2" key="1">
    <citation type="submission" date="2006-10" db="EMBL/GenBank/DDBJ databases">
        <title>Complete sequence of Solibacter usitatus Ellin6076.</title>
        <authorList>
            <consortium name="US DOE Joint Genome Institute"/>
            <person name="Copeland A."/>
            <person name="Lucas S."/>
            <person name="Lapidus A."/>
            <person name="Barry K."/>
            <person name="Detter J.C."/>
            <person name="Glavina del Rio T."/>
            <person name="Hammon N."/>
            <person name="Israni S."/>
            <person name="Dalin E."/>
            <person name="Tice H."/>
            <person name="Pitluck S."/>
            <person name="Thompson L.S."/>
            <person name="Brettin T."/>
            <person name="Bruce D."/>
            <person name="Han C."/>
            <person name="Tapia R."/>
            <person name="Gilna P."/>
            <person name="Schmutz J."/>
            <person name="Larimer F."/>
            <person name="Land M."/>
            <person name="Hauser L."/>
            <person name="Kyrpides N."/>
            <person name="Mikhailova N."/>
            <person name="Janssen P.H."/>
            <person name="Kuske C.R."/>
            <person name="Richardson P."/>
        </authorList>
    </citation>
    <scope>NUCLEOTIDE SEQUENCE</scope>
    <source>
        <strain evidence="2">Ellin6076</strain>
    </source>
</reference>
<dbReference type="AlphaFoldDB" id="Q01SY8"/>
<sequence length="77" mass="8509" precursor="true">MHALKLAVPAVILMTGFLVCTSATYGKPEYAKKESKSCTFCHGKIDSKKEVMAGNLTDAGKYYKDHDHKLDGYVPKK</sequence>
<keyword evidence="1" id="KW-0812">Transmembrane</keyword>
<gene>
    <name evidence="2" type="ordered locus">Acid_6306</name>
</gene>
<dbReference type="OrthoDB" id="129515at2"/>
<accession>Q01SY8</accession>
<dbReference type="KEGG" id="sus:Acid_6306"/>
<organism evidence="2">
    <name type="scientific">Solibacter usitatus (strain Ellin6076)</name>
    <dbReference type="NCBI Taxonomy" id="234267"/>
    <lineage>
        <taxon>Bacteria</taxon>
        <taxon>Pseudomonadati</taxon>
        <taxon>Acidobacteriota</taxon>
        <taxon>Terriglobia</taxon>
        <taxon>Bryobacterales</taxon>
        <taxon>Solibacteraceae</taxon>
        <taxon>Candidatus Solibacter</taxon>
    </lineage>
</organism>